<evidence type="ECO:0000256" key="14">
    <source>
        <dbReference type="PIRSR" id="PIRSR001619-1"/>
    </source>
</evidence>
<dbReference type="PIRSF" id="PIRSF001619">
    <property type="entry name" value="Biotin_synth"/>
    <property type="match status" value="1"/>
</dbReference>
<dbReference type="InterPro" id="IPR002684">
    <property type="entry name" value="Biotin_synth/BioAB"/>
</dbReference>
<comment type="function">
    <text evidence="13">Catalyzes the conversion of dethiobiotin (DTB) to biotin by the insertion of a sulfur atom into dethiobiotin via a radical-based mechanism.</text>
</comment>
<keyword evidence="7 13" id="KW-0001">2Fe-2S</keyword>
<comment type="subunit">
    <text evidence="13">Homodimer.</text>
</comment>
<feature type="binding site" evidence="13 14">
    <location>
        <position position="51"/>
    </location>
    <ligand>
        <name>[4Fe-4S] cluster</name>
        <dbReference type="ChEBI" id="CHEBI:49883"/>
        <note>4Fe-4S-S-AdoMet</note>
    </ligand>
</feature>
<dbReference type="AlphaFoldDB" id="A0A0C1RIQ7"/>
<dbReference type="InterPro" id="IPR013785">
    <property type="entry name" value="Aldolase_TIM"/>
</dbReference>
<comment type="cofactor">
    <cofactor evidence="13 14">
        <name>[4Fe-4S] cluster</name>
        <dbReference type="ChEBI" id="CHEBI:49883"/>
    </cofactor>
    <text evidence="13 14">Binds 1 [4Fe-4S] cluster. The cluster is coordinated with 3 cysteines and an exchangeable S-adenosyl-L-methionine.</text>
</comment>
<dbReference type="HAMAP" id="MF_01694">
    <property type="entry name" value="BioB"/>
    <property type="match status" value="1"/>
</dbReference>
<dbReference type="GO" id="GO:0051537">
    <property type="term" value="F:2 iron, 2 sulfur cluster binding"/>
    <property type="evidence" value="ECO:0007669"/>
    <property type="project" value="UniProtKB-KW"/>
</dbReference>
<comment type="pathway">
    <text evidence="1 13">Cofactor biosynthesis; biotin biosynthesis; biotin from 7,8-diaminononanoate: step 2/2.</text>
</comment>
<dbReference type="SUPFAM" id="SSF102114">
    <property type="entry name" value="Radical SAM enzymes"/>
    <property type="match status" value="1"/>
</dbReference>
<evidence type="ECO:0000313" key="19">
    <source>
        <dbReference type="Proteomes" id="UP000315925"/>
    </source>
</evidence>
<dbReference type="Pfam" id="PF04055">
    <property type="entry name" value="Radical_SAM"/>
    <property type="match status" value="1"/>
</dbReference>
<sequence length="316" mass="35493">MNDYHTIEQIYSQPLEDLIQQALQAKKVFGKNDLQFCQLLNIKSGGCSEDCKYCAQSAHYRTSIEKSSLLDEETIFEAGKKAKENGATRFCLGAAWKGLSHEELKTKQICKIISKISSLGLELCLSLGFLTEKAALMLKESGLSVYNHNLNTGPNYYPKIATTHSFQDRLQTIEIVQKVGLKLCSGGIIGMGESLKDRLEMLYYLRTLPEPPESVPINVYMPIKGTPLYAQSNFSYIDLVRIIATARILFPTSRIRLAAGRKLLDESIQTLCYIAGVNSIFIGEKLLTQNNVQLETDLAWLKRLNLQKEGYTKLYS</sequence>
<dbReference type="CDD" id="cd01335">
    <property type="entry name" value="Radical_SAM"/>
    <property type="match status" value="1"/>
</dbReference>
<protein>
    <recommendedName>
        <fullName evidence="3 13">Biotin synthase</fullName>
        <ecNumber evidence="3 13">2.8.1.6</ecNumber>
    </recommendedName>
</protein>
<reference evidence="16 18" key="1">
    <citation type="submission" date="2014-08" db="EMBL/GenBank/DDBJ databases">
        <title>Methylacidiphilum kamchatkense strain Kam1 draft genome sequence.</title>
        <authorList>
            <person name="Birkeland N.-K."/>
            <person name="Erikstad H.A."/>
        </authorList>
    </citation>
    <scope>NUCLEOTIDE SEQUENCE [LARGE SCALE GENOMIC DNA]</scope>
    <source>
        <strain evidence="16 18">Kam1</strain>
    </source>
</reference>
<evidence type="ECO:0000256" key="11">
    <source>
        <dbReference type="ARBA" id="ARBA00023014"/>
    </source>
</evidence>
<dbReference type="EC" id="2.8.1.6" evidence="3 13"/>
<proteinExistence type="inferred from homology"/>
<feature type="binding site" evidence="13 14">
    <location>
        <position position="54"/>
    </location>
    <ligand>
        <name>[4Fe-4S] cluster</name>
        <dbReference type="ChEBI" id="CHEBI:49883"/>
        <note>4Fe-4S-S-AdoMet</note>
    </ligand>
</feature>
<dbReference type="STRING" id="1202785.A946_09775"/>
<keyword evidence="18" id="KW-1185">Reference proteome</keyword>
<dbReference type="InterPro" id="IPR006638">
    <property type="entry name" value="Elp3/MiaA/NifB-like_rSAM"/>
</dbReference>
<evidence type="ECO:0000256" key="2">
    <source>
        <dbReference type="ARBA" id="ARBA00010765"/>
    </source>
</evidence>
<dbReference type="InterPro" id="IPR007197">
    <property type="entry name" value="rSAM"/>
</dbReference>
<reference evidence="17" key="2">
    <citation type="journal article" date="2019" name="BMC Genomics">
        <title>Complete genome sequence analysis of the thermoacidophilic verrucomicrobial methanotroph 'Candidatus Methylacidiphilum kamchatkense' strain Kam1 and comparison with its closest relatives.</title>
        <authorList>
            <person name="Kruse T."/>
            <person name="Ratnadevi C.M."/>
            <person name="Erikstad H.A."/>
            <person name="Birkeland N.K."/>
        </authorList>
    </citation>
    <scope>NUCLEOTIDE SEQUENCE</scope>
    <source>
        <strain evidence="17">Kam1</strain>
    </source>
</reference>
<comment type="cofactor">
    <cofactor evidence="14">
        <name>[2Fe-2S] cluster</name>
        <dbReference type="ChEBI" id="CHEBI:190135"/>
    </cofactor>
    <text evidence="14">Binds 1 [2Fe-2S] cluster. The cluster is coordinated with 3 cysteines and 1 arginine.</text>
</comment>
<dbReference type="GO" id="GO:0004076">
    <property type="term" value="F:biotin synthase activity"/>
    <property type="evidence" value="ECO:0007669"/>
    <property type="project" value="UniProtKB-UniRule"/>
</dbReference>
<feature type="binding site" evidence="13 14">
    <location>
        <position position="256"/>
    </location>
    <ligand>
        <name>[2Fe-2S] cluster</name>
        <dbReference type="ChEBI" id="CHEBI:190135"/>
    </ligand>
</feature>
<evidence type="ECO:0000256" key="10">
    <source>
        <dbReference type="ARBA" id="ARBA00023004"/>
    </source>
</evidence>
<dbReference type="InterPro" id="IPR010722">
    <property type="entry name" value="BATS_dom"/>
</dbReference>
<evidence type="ECO:0000256" key="3">
    <source>
        <dbReference type="ARBA" id="ARBA00012236"/>
    </source>
</evidence>
<evidence type="ECO:0000256" key="5">
    <source>
        <dbReference type="ARBA" id="ARBA00022679"/>
    </source>
</evidence>
<comment type="catalytic activity">
    <reaction evidence="12 13">
        <text>(4R,5S)-dethiobiotin + (sulfur carrier)-SH + 2 reduced [2Fe-2S]-[ferredoxin] + 2 S-adenosyl-L-methionine = (sulfur carrier)-H + biotin + 2 5'-deoxyadenosine + 2 L-methionine + 2 oxidized [2Fe-2S]-[ferredoxin]</text>
        <dbReference type="Rhea" id="RHEA:22060"/>
        <dbReference type="Rhea" id="RHEA-COMP:10000"/>
        <dbReference type="Rhea" id="RHEA-COMP:10001"/>
        <dbReference type="Rhea" id="RHEA-COMP:14737"/>
        <dbReference type="Rhea" id="RHEA-COMP:14739"/>
        <dbReference type="ChEBI" id="CHEBI:17319"/>
        <dbReference type="ChEBI" id="CHEBI:29917"/>
        <dbReference type="ChEBI" id="CHEBI:33737"/>
        <dbReference type="ChEBI" id="CHEBI:33738"/>
        <dbReference type="ChEBI" id="CHEBI:57586"/>
        <dbReference type="ChEBI" id="CHEBI:57844"/>
        <dbReference type="ChEBI" id="CHEBI:59789"/>
        <dbReference type="ChEBI" id="CHEBI:64428"/>
        <dbReference type="ChEBI" id="CHEBI:149473"/>
        <dbReference type="EC" id="2.8.1.6"/>
    </reaction>
</comment>
<dbReference type="PANTHER" id="PTHR22976:SF2">
    <property type="entry name" value="BIOTIN SYNTHASE, MITOCHONDRIAL"/>
    <property type="match status" value="1"/>
</dbReference>
<evidence type="ECO:0000256" key="9">
    <source>
        <dbReference type="ARBA" id="ARBA00022756"/>
    </source>
</evidence>
<feature type="binding site" evidence="13 14">
    <location>
        <position position="91"/>
    </location>
    <ligand>
        <name>[2Fe-2S] cluster</name>
        <dbReference type="ChEBI" id="CHEBI:190135"/>
    </ligand>
</feature>
<dbReference type="SFLD" id="SFLDG01278">
    <property type="entry name" value="biotin_synthase_like"/>
    <property type="match status" value="1"/>
</dbReference>
<name>A0A0C1RIQ7_9BACT</name>
<keyword evidence="6 13" id="KW-0949">S-adenosyl-L-methionine</keyword>
<dbReference type="Pfam" id="PF06968">
    <property type="entry name" value="BATS"/>
    <property type="match status" value="1"/>
</dbReference>
<comment type="similarity">
    <text evidence="2 13">Belongs to the radical SAM superfamily. Biotin synthase family.</text>
</comment>
<dbReference type="PROSITE" id="PS51918">
    <property type="entry name" value="RADICAL_SAM"/>
    <property type="match status" value="1"/>
</dbReference>
<evidence type="ECO:0000256" key="12">
    <source>
        <dbReference type="ARBA" id="ARBA00051157"/>
    </source>
</evidence>
<evidence type="ECO:0000313" key="16">
    <source>
        <dbReference type="EMBL" id="KIE57937.1"/>
    </source>
</evidence>
<dbReference type="Proteomes" id="UP000031594">
    <property type="component" value="Unassembled WGS sequence"/>
</dbReference>
<evidence type="ECO:0000256" key="8">
    <source>
        <dbReference type="ARBA" id="ARBA00022723"/>
    </source>
</evidence>
<gene>
    <name evidence="13" type="primary">bioB</name>
    <name evidence="16" type="ORF">A946_09775</name>
    <name evidence="17" type="ORF">kam1_1135</name>
</gene>
<dbReference type="Proteomes" id="UP000315925">
    <property type="component" value="Chromosome"/>
</dbReference>
<dbReference type="PANTHER" id="PTHR22976">
    <property type="entry name" value="BIOTIN SYNTHASE"/>
    <property type="match status" value="1"/>
</dbReference>
<dbReference type="UniPathway" id="UPA00078">
    <property type="reaction ID" value="UER00162"/>
</dbReference>
<dbReference type="KEGG" id="mkc:kam1_1135"/>
<keyword evidence="11 13" id="KW-0411">Iron-sulfur</keyword>
<dbReference type="OrthoDB" id="9786826at2"/>
<evidence type="ECO:0000256" key="4">
    <source>
        <dbReference type="ARBA" id="ARBA00022485"/>
    </source>
</evidence>
<dbReference type="SFLD" id="SFLDG01060">
    <property type="entry name" value="BATS_domain_containing"/>
    <property type="match status" value="1"/>
</dbReference>
<feature type="binding site" evidence="13 14">
    <location>
        <position position="124"/>
    </location>
    <ligand>
        <name>[2Fe-2S] cluster</name>
        <dbReference type="ChEBI" id="CHEBI:190135"/>
    </ligand>
</feature>
<keyword evidence="9 13" id="KW-0093">Biotin biosynthesis</keyword>
<dbReference type="GO" id="GO:0009102">
    <property type="term" value="P:biotin biosynthetic process"/>
    <property type="evidence" value="ECO:0007669"/>
    <property type="project" value="UniProtKB-UniRule"/>
</dbReference>
<organism evidence="17 19">
    <name type="scientific">Methylacidiphilum kamchatkense Kam1</name>
    <dbReference type="NCBI Taxonomy" id="1202785"/>
    <lineage>
        <taxon>Bacteria</taxon>
        <taxon>Pseudomonadati</taxon>
        <taxon>Verrucomicrobiota</taxon>
        <taxon>Methylacidiphilae</taxon>
        <taxon>Methylacidiphilales</taxon>
        <taxon>Methylacidiphilaceae</taxon>
        <taxon>Methylacidiphilum (ex Ratnadevi et al. 2023)</taxon>
    </lineage>
</organism>
<evidence type="ECO:0000256" key="7">
    <source>
        <dbReference type="ARBA" id="ARBA00022714"/>
    </source>
</evidence>
<dbReference type="Gene3D" id="3.20.20.70">
    <property type="entry name" value="Aldolase class I"/>
    <property type="match status" value="1"/>
</dbReference>
<keyword evidence="4 13" id="KW-0004">4Fe-4S</keyword>
<evidence type="ECO:0000256" key="13">
    <source>
        <dbReference type="HAMAP-Rule" id="MF_01694"/>
    </source>
</evidence>
<dbReference type="NCBIfam" id="TIGR00433">
    <property type="entry name" value="bioB"/>
    <property type="match status" value="1"/>
</dbReference>
<feature type="domain" description="Radical SAM core" evidence="15">
    <location>
        <begin position="32"/>
        <end position="261"/>
    </location>
</feature>
<feature type="binding site" evidence="13 14">
    <location>
        <position position="47"/>
    </location>
    <ligand>
        <name>[4Fe-4S] cluster</name>
        <dbReference type="ChEBI" id="CHEBI:49883"/>
        <note>4Fe-4S-S-AdoMet</note>
    </ligand>
</feature>
<dbReference type="EMBL" id="JQNX01000008">
    <property type="protein sequence ID" value="KIE57937.1"/>
    <property type="molecule type" value="Genomic_DNA"/>
</dbReference>
<evidence type="ECO:0000313" key="18">
    <source>
        <dbReference type="Proteomes" id="UP000031594"/>
    </source>
</evidence>
<evidence type="ECO:0000259" key="15">
    <source>
        <dbReference type="PROSITE" id="PS51918"/>
    </source>
</evidence>
<dbReference type="SFLD" id="SFLDS00029">
    <property type="entry name" value="Radical_SAM"/>
    <property type="match status" value="1"/>
</dbReference>
<dbReference type="InterPro" id="IPR058240">
    <property type="entry name" value="rSAM_sf"/>
</dbReference>
<feature type="binding site" evidence="13 14">
    <location>
        <position position="184"/>
    </location>
    <ligand>
        <name>[2Fe-2S] cluster</name>
        <dbReference type="ChEBI" id="CHEBI:190135"/>
    </ligand>
</feature>
<evidence type="ECO:0000256" key="6">
    <source>
        <dbReference type="ARBA" id="ARBA00022691"/>
    </source>
</evidence>
<dbReference type="GO" id="GO:0051539">
    <property type="term" value="F:4 iron, 4 sulfur cluster binding"/>
    <property type="evidence" value="ECO:0007669"/>
    <property type="project" value="UniProtKB-KW"/>
</dbReference>
<dbReference type="SMART" id="SM00729">
    <property type="entry name" value="Elp3"/>
    <property type="match status" value="1"/>
</dbReference>
<accession>A0A0C1RIQ7</accession>
<evidence type="ECO:0000256" key="1">
    <source>
        <dbReference type="ARBA" id="ARBA00004942"/>
    </source>
</evidence>
<dbReference type="EMBL" id="CP037899">
    <property type="protein sequence ID" value="QDQ42364.1"/>
    <property type="molecule type" value="Genomic_DNA"/>
</dbReference>
<comment type="cofactor">
    <cofactor evidence="13">
        <name>[2Fe-2S] cluster</name>
        <dbReference type="ChEBI" id="CHEBI:190135"/>
    </cofactor>
    <text evidence="13">Binds 1 [2Fe-2S] cluster. The cluster is coordinated with 3 cysteines and 1 arginine.</text>
</comment>
<dbReference type="InterPro" id="IPR024177">
    <property type="entry name" value="Biotin_synthase"/>
</dbReference>
<keyword evidence="10 13" id="KW-0408">Iron</keyword>
<reference evidence="19" key="3">
    <citation type="submission" date="2019-03" db="EMBL/GenBank/DDBJ databases">
        <title>Complete genome of Methylacidiphilum kamchatkense Kam1.</title>
        <authorList>
            <person name="Kruse T."/>
            <person name="Murarilal Ratnadevi C."/>
            <person name="Erikstad H.-A."/>
            <person name="Birkeland N.-K."/>
        </authorList>
    </citation>
    <scope>NUCLEOTIDE SEQUENCE [LARGE SCALE GENOMIC DNA]</scope>
    <source>
        <strain evidence="19">kam1</strain>
    </source>
</reference>
<dbReference type="GO" id="GO:0005506">
    <property type="term" value="F:iron ion binding"/>
    <property type="evidence" value="ECO:0007669"/>
    <property type="project" value="UniProtKB-UniRule"/>
</dbReference>
<dbReference type="RefSeq" id="WP_039722027.1">
    <property type="nucleotide sequence ID" value="NZ_CP037899.1"/>
</dbReference>
<keyword evidence="8 13" id="KW-0479">Metal-binding</keyword>
<dbReference type="SFLD" id="SFLDF00272">
    <property type="entry name" value="biotin_synthase"/>
    <property type="match status" value="1"/>
</dbReference>
<evidence type="ECO:0000313" key="17">
    <source>
        <dbReference type="EMBL" id="QDQ42364.1"/>
    </source>
</evidence>
<dbReference type="SMART" id="SM00876">
    <property type="entry name" value="BATS"/>
    <property type="match status" value="1"/>
</dbReference>
<keyword evidence="5 13" id="KW-0808">Transferase</keyword>